<dbReference type="Proteomes" id="UP001341840">
    <property type="component" value="Unassembled WGS sequence"/>
</dbReference>
<comment type="caution">
    <text evidence="1">The sequence shown here is derived from an EMBL/GenBank/DDBJ whole genome shotgun (WGS) entry which is preliminary data.</text>
</comment>
<accession>A0ABU6Q4S2</accession>
<sequence>MVKFQNYFEYERQISSLKGFKQEICFCIFGQDPSASLVVVQGGQSVEVRAIGVSKGDVHDQGIDYVVCIVYFLTKVEPATLVPLAIL</sequence>
<reference evidence="1 2" key="1">
    <citation type="journal article" date="2023" name="Plants (Basel)">
        <title>Bridging the Gap: Combining Genomics and Transcriptomics Approaches to Understand Stylosanthes scabra, an Orphan Legume from the Brazilian Caatinga.</title>
        <authorList>
            <person name="Ferreira-Neto J.R.C."/>
            <person name="da Silva M.D."/>
            <person name="Binneck E."/>
            <person name="de Melo N.F."/>
            <person name="da Silva R.H."/>
            <person name="de Melo A.L.T.M."/>
            <person name="Pandolfi V."/>
            <person name="Bustamante F.O."/>
            <person name="Brasileiro-Vidal A.C."/>
            <person name="Benko-Iseppon A.M."/>
        </authorList>
    </citation>
    <scope>NUCLEOTIDE SEQUENCE [LARGE SCALE GENOMIC DNA]</scope>
    <source>
        <tissue evidence="1">Leaves</tissue>
    </source>
</reference>
<evidence type="ECO:0000313" key="1">
    <source>
        <dbReference type="EMBL" id="MED6106444.1"/>
    </source>
</evidence>
<proteinExistence type="predicted"/>
<keyword evidence="2" id="KW-1185">Reference proteome</keyword>
<dbReference type="EMBL" id="JASCZI010000009">
    <property type="protein sequence ID" value="MED6106444.1"/>
    <property type="molecule type" value="Genomic_DNA"/>
</dbReference>
<gene>
    <name evidence="1" type="ORF">PIB30_004676</name>
</gene>
<name>A0ABU6Q4S2_9FABA</name>
<protein>
    <submittedName>
        <fullName evidence="1">Uncharacterized protein</fullName>
    </submittedName>
</protein>
<evidence type="ECO:0000313" key="2">
    <source>
        <dbReference type="Proteomes" id="UP001341840"/>
    </source>
</evidence>
<organism evidence="1 2">
    <name type="scientific">Stylosanthes scabra</name>
    <dbReference type="NCBI Taxonomy" id="79078"/>
    <lineage>
        <taxon>Eukaryota</taxon>
        <taxon>Viridiplantae</taxon>
        <taxon>Streptophyta</taxon>
        <taxon>Embryophyta</taxon>
        <taxon>Tracheophyta</taxon>
        <taxon>Spermatophyta</taxon>
        <taxon>Magnoliopsida</taxon>
        <taxon>eudicotyledons</taxon>
        <taxon>Gunneridae</taxon>
        <taxon>Pentapetalae</taxon>
        <taxon>rosids</taxon>
        <taxon>fabids</taxon>
        <taxon>Fabales</taxon>
        <taxon>Fabaceae</taxon>
        <taxon>Papilionoideae</taxon>
        <taxon>50 kb inversion clade</taxon>
        <taxon>dalbergioids sensu lato</taxon>
        <taxon>Dalbergieae</taxon>
        <taxon>Pterocarpus clade</taxon>
        <taxon>Stylosanthes</taxon>
    </lineage>
</organism>